<evidence type="ECO:0000313" key="2">
    <source>
        <dbReference type="Proteomes" id="UP000694523"/>
    </source>
</evidence>
<proteinExistence type="predicted"/>
<dbReference type="Gene3D" id="1.20.140.150">
    <property type="match status" value="1"/>
</dbReference>
<evidence type="ECO:0000313" key="1">
    <source>
        <dbReference type="Ensembl" id="ENSNMLP00000022218.1"/>
    </source>
</evidence>
<dbReference type="Ensembl" id="ENSNMLT00000024890.1">
    <property type="protein sequence ID" value="ENSNMLP00000022218.1"/>
    <property type="gene ID" value="ENSNMLG00000014382.1"/>
</dbReference>
<dbReference type="Proteomes" id="UP000694523">
    <property type="component" value="Unplaced"/>
</dbReference>
<name>A0A8C6TM25_9GOBI</name>
<dbReference type="AlphaFoldDB" id="A0A8C6TM25"/>
<protein>
    <submittedName>
        <fullName evidence="1">Uncharacterized protein</fullName>
    </submittedName>
</protein>
<keyword evidence="2" id="KW-1185">Reference proteome</keyword>
<sequence length="83" mass="9076">MVSSGRQMLGLVLAIVGFFGSIIICALPTWRVTAFIGANICKVYDSLLNSISLFVCKNTGTMLKQTKCENCKTLRVVVSKLFL</sequence>
<reference evidence="1" key="2">
    <citation type="submission" date="2025-09" db="UniProtKB">
        <authorList>
            <consortium name="Ensembl"/>
        </authorList>
    </citation>
    <scope>IDENTIFICATION</scope>
</reference>
<organism evidence="1 2">
    <name type="scientific">Neogobius melanostomus</name>
    <name type="common">round goby</name>
    <dbReference type="NCBI Taxonomy" id="47308"/>
    <lineage>
        <taxon>Eukaryota</taxon>
        <taxon>Metazoa</taxon>
        <taxon>Chordata</taxon>
        <taxon>Craniata</taxon>
        <taxon>Vertebrata</taxon>
        <taxon>Euteleostomi</taxon>
        <taxon>Actinopterygii</taxon>
        <taxon>Neopterygii</taxon>
        <taxon>Teleostei</taxon>
        <taxon>Neoteleostei</taxon>
        <taxon>Acanthomorphata</taxon>
        <taxon>Gobiaria</taxon>
        <taxon>Gobiiformes</taxon>
        <taxon>Gobioidei</taxon>
        <taxon>Gobiidae</taxon>
        <taxon>Benthophilinae</taxon>
        <taxon>Neogobiini</taxon>
        <taxon>Neogobius</taxon>
    </lineage>
</organism>
<reference evidence="1" key="1">
    <citation type="submission" date="2025-08" db="UniProtKB">
        <authorList>
            <consortium name="Ensembl"/>
        </authorList>
    </citation>
    <scope>IDENTIFICATION</scope>
</reference>
<accession>A0A8C6TM25</accession>